<feature type="transmembrane region" description="Helical" evidence="6">
    <location>
        <begin position="98"/>
        <end position="116"/>
    </location>
</feature>
<evidence type="ECO:0000256" key="4">
    <source>
        <dbReference type="ARBA" id="ARBA00022989"/>
    </source>
</evidence>
<comment type="similarity">
    <text evidence="2 6">Belongs to the 4-toluene sulfonate uptake permease (TSUP) (TC 2.A.102) family.</text>
</comment>
<dbReference type="AlphaFoldDB" id="A0AB37UFL9"/>
<evidence type="ECO:0000256" key="3">
    <source>
        <dbReference type="ARBA" id="ARBA00022692"/>
    </source>
</evidence>
<feature type="transmembrane region" description="Helical" evidence="6">
    <location>
        <begin position="148"/>
        <end position="169"/>
    </location>
</feature>
<accession>A0AB37UFL9</accession>
<feature type="transmembrane region" description="Helical" evidence="6">
    <location>
        <begin position="301"/>
        <end position="319"/>
    </location>
</feature>
<dbReference type="GO" id="GO:0005886">
    <property type="term" value="C:plasma membrane"/>
    <property type="evidence" value="ECO:0007669"/>
    <property type="project" value="UniProtKB-SubCell"/>
</dbReference>
<keyword evidence="4 6" id="KW-1133">Transmembrane helix</keyword>
<evidence type="ECO:0000256" key="5">
    <source>
        <dbReference type="ARBA" id="ARBA00023136"/>
    </source>
</evidence>
<feature type="transmembrane region" description="Helical" evidence="6">
    <location>
        <begin position="275"/>
        <end position="294"/>
    </location>
</feature>
<feature type="transmembrane region" description="Helical" evidence="6">
    <location>
        <begin position="42"/>
        <end position="61"/>
    </location>
</feature>
<dbReference type="EMBL" id="RSCK01000044">
    <property type="protein sequence ID" value="RUT10362.1"/>
    <property type="molecule type" value="Genomic_DNA"/>
</dbReference>
<evidence type="ECO:0000313" key="8">
    <source>
        <dbReference type="Proteomes" id="UP000282574"/>
    </source>
</evidence>
<comment type="caution">
    <text evidence="7">The sequence shown here is derived from an EMBL/GenBank/DDBJ whole genome shotgun (WGS) entry which is preliminary data.</text>
</comment>
<evidence type="ECO:0000256" key="6">
    <source>
        <dbReference type="RuleBase" id="RU363041"/>
    </source>
</evidence>
<feature type="transmembrane region" description="Helical" evidence="6">
    <location>
        <begin position="181"/>
        <end position="204"/>
    </location>
</feature>
<dbReference type="RefSeq" id="WP_106170468.1">
    <property type="nucleotide sequence ID" value="NZ_JAVKZF010000004.1"/>
</dbReference>
<feature type="transmembrane region" description="Helical" evidence="6">
    <location>
        <begin position="236"/>
        <end position="269"/>
    </location>
</feature>
<feature type="transmembrane region" description="Helical" evidence="6">
    <location>
        <begin position="73"/>
        <end position="92"/>
    </location>
</feature>
<feature type="transmembrane region" description="Helical" evidence="6">
    <location>
        <begin position="331"/>
        <end position="352"/>
    </location>
</feature>
<protein>
    <recommendedName>
        <fullName evidence="6">Probable membrane transporter protein</fullName>
    </recommendedName>
</protein>
<dbReference type="Pfam" id="PF01925">
    <property type="entry name" value="TauE"/>
    <property type="match status" value="1"/>
</dbReference>
<evidence type="ECO:0000256" key="1">
    <source>
        <dbReference type="ARBA" id="ARBA00004141"/>
    </source>
</evidence>
<keyword evidence="5 6" id="KW-0472">Membrane</keyword>
<comment type="subcellular location">
    <subcellularLocation>
        <location evidence="6">Cell membrane</location>
        <topology evidence="6">Multi-pass membrane protein</topology>
    </subcellularLocation>
    <subcellularLocation>
        <location evidence="1">Membrane</location>
        <topology evidence="1">Multi-pass membrane protein</topology>
    </subcellularLocation>
</comment>
<dbReference type="PANTHER" id="PTHR43701">
    <property type="entry name" value="MEMBRANE TRANSPORTER PROTEIN MJ0441-RELATED"/>
    <property type="match status" value="1"/>
</dbReference>
<proteinExistence type="inferred from homology"/>
<gene>
    <name evidence="7" type="ORF">DSM107010_43580</name>
</gene>
<dbReference type="InterPro" id="IPR002781">
    <property type="entry name" value="TM_pro_TauE-like"/>
</dbReference>
<organism evidence="7 8">
    <name type="scientific">Chroococcidiopsis cubana SAG 39.79</name>
    <dbReference type="NCBI Taxonomy" id="388085"/>
    <lineage>
        <taxon>Bacteria</taxon>
        <taxon>Bacillati</taxon>
        <taxon>Cyanobacteriota</taxon>
        <taxon>Cyanophyceae</taxon>
        <taxon>Chroococcidiopsidales</taxon>
        <taxon>Chroococcidiopsidaceae</taxon>
        <taxon>Chroococcidiopsis</taxon>
    </lineage>
</organism>
<dbReference type="InterPro" id="IPR051598">
    <property type="entry name" value="TSUP/Inactive_protease-like"/>
</dbReference>
<dbReference type="Proteomes" id="UP000282574">
    <property type="component" value="Unassembled WGS sequence"/>
</dbReference>
<name>A0AB37UFL9_9CYAN</name>
<dbReference type="PANTHER" id="PTHR43701:SF2">
    <property type="entry name" value="MEMBRANE TRANSPORTER PROTEIN YJNA-RELATED"/>
    <property type="match status" value="1"/>
</dbReference>
<evidence type="ECO:0000256" key="2">
    <source>
        <dbReference type="ARBA" id="ARBA00009142"/>
    </source>
</evidence>
<keyword evidence="6" id="KW-1003">Cell membrane</keyword>
<keyword evidence="8" id="KW-1185">Reference proteome</keyword>
<keyword evidence="3 6" id="KW-0812">Transmembrane</keyword>
<reference evidence="7 8" key="1">
    <citation type="journal article" date="2019" name="Genome Biol. Evol.">
        <title>Day and night: Metabolic profiles and evolutionary relationships of six axenic non-marine cyanobacteria.</title>
        <authorList>
            <person name="Will S.E."/>
            <person name="Henke P."/>
            <person name="Boedeker C."/>
            <person name="Huang S."/>
            <person name="Brinkmann H."/>
            <person name="Rohde M."/>
            <person name="Jarek M."/>
            <person name="Friedl T."/>
            <person name="Seufert S."/>
            <person name="Schumacher M."/>
            <person name="Overmann J."/>
            <person name="Neumann-Schaal M."/>
            <person name="Petersen J."/>
        </authorList>
    </citation>
    <scope>NUCLEOTIDE SEQUENCE [LARGE SCALE GENOMIC DNA]</scope>
    <source>
        <strain evidence="7 8">SAG 39.79</strain>
    </source>
</reference>
<sequence>MYWLLLLATLGQICGVLAGFLGIGGGTVLVPLLVTLGYTPVHATATSSLVVAITALSGSVQNWRMGYFNVKRVLSLALPALVTAQLGVYLASRMDARTLLTAFGFLLLVNIYLVEFRKRLTLGMQREQKQSQKLKTIISTITESREHIILAGSLTIANGGIILAQLVIFGRPIEAVFQTSLGIIVNPIMLIALGTLLLVIVYVFESLELLYLARKLNSATNVKKQEKQQSLTFNPIIARIITGGVAGILTGLFGIGGGAILVPLQILLLDESLKMAIRTSLGVIIITAIAACIGHTLNGNVLFVDGTILGVGGLIGAQVGTRYLPTIPEKVVSLAFRSMLIFLSIYMAFLVYSMRLSTIHNQ</sequence>
<evidence type="ECO:0000313" key="7">
    <source>
        <dbReference type="EMBL" id="RUT10362.1"/>
    </source>
</evidence>